<gene>
    <name evidence="2" type="ORF">NDU88_006204</name>
</gene>
<dbReference type="EMBL" id="JANPWB010000006">
    <property type="protein sequence ID" value="KAJ1180993.1"/>
    <property type="molecule type" value="Genomic_DNA"/>
</dbReference>
<feature type="compositionally biased region" description="Low complexity" evidence="1">
    <location>
        <begin position="16"/>
        <end position="25"/>
    </location>
</feature>
<feature type="region of interest" description="Disordered" evidence="1">
    <location>
        <begin position="62"/>
        <end position="84"/>
    </location>
</feature>
<proteinExistence type="predicted"/>
<protein>
    <submittedName>
        <fullName evidence="2">Uncharacterized protein</fullName>
    </submittedName>
</protein>
<reference evidence="2" key="1">
    <citation type="journal article" date="2022" name="bioRxiv">
        <title>Sequencing and chromosome-scale assembly of the giantPleurodeles waltlgenome.</title>
        <authorList>
            <person name="Brown T."/>
            <person name="Elewa A."/>
            <person name="Iarovenko S."/>
            <person name="Subramanian E."/>
            <person name="Araus A.J."/>
            <person name="Petzold A."/>
            <person name="Susuki M."/>
            <person name="Suzuki K.-i.T."/>
            <person name="Hayashi T."/>
            <person name="Toyoda A."/>
            <person name="Oliveira C."/>
            <person name="Osipova E."/>
            <person name="Leigh N.D."/>
            <person name="Simon A."/>
            <person name="Yun M.H."/>
        </authorList>
    </citation>
    <scope>NUCLEOTIDE SEQUENCE</scope>
    <source>
        <strain evidence="2">20211129_DDA</strain>
        <tissue evidence="2">Liver</tissue>
    </source>
</reference>
<dbReference type="AlphaFoldDB" id="A0AAV7TWJ1"/>
<evidence type="ECO:0000256" key="1">
    <source>
        <dbReference type="SAM" id="MobiDB-lite"/>
    </source>
</evidence>
<accession>A0AAV7TWJ1</accession>
<evidence type="ECO:0000313" key="2">
    <source>
        <dbReference type="EMBL" id="KAJ1180993.1"/>
    </source>
</evidence>
<feature type="region of interest" description="Disordered" evidence="1">
    <location>
        <begin position="1"/>
        <end position="39"/>
    </location>
</feature>
<keyword evidence="3" id="KW-1185">Reference proteome</keyword>
<name>A0AAV7TWJ1_PLEWA</name>
<organism evidence="2 3">
    <name type="scientific">Pleurodeles waltl</name>
    <name type="common">Iberian ribbed newt</name>
    <dbReference type="NCBI Taxonomy" id="8319"/>
    <lineage>
        <taxon>Eukaryota</taxon>
        <taxon>Metazoa</taxon>
        <taxon>Chordata</taxon>
        <taxon>Craniata</taxon>
        <taxon>Vertebrata</taxon>
        <taxon>Euteleostomi</taxon>
        <taxon>Amphibia</taxon>
        <taxon>Batrachia</taxon>
        <taxon>Caudata</taxon>
        <taxon>Salamandroidea</taxon>
        <taxon>Salamandridae</taxon>
        <taxon>Pleurodelinae</taxon>
        <taxon>Pleurodeles</taxon>
    </lineage>
</organism>
<sequence>MKKLKPPLLTASVAPGSGRSSNGGRLRSEHNNSSSGLRTESQYLPLARLILIVLPRLPLAQREGSGAARFPETAQENDFLSPKA</sequence>
<comment type="caution">
    <text evidence="2">The sequence shown here is derived from an EMBL/GenBank/DDBJ whole genome shotgun (WGS) entry which is preliminary data.</text>
</comment>
<dbReference type="Proteomes" id="UP001066276">
    <property type="component" value="Chromosome 3_2"/>
</dbReference>
<evidence type="ECO:0000313" key="3">
    <source>
        <dbReference type="Proteomes" id="UP001066276"/>
    </source>
</evidence>